<protein>
    <recommendedName>
        <fullName evidence="3">Spore coat protein U domain-containing protein</fullName>
    </recommendedName>
</protein>
<accession>A0ABS5SD36</accession>
<gene>
    <name evidence="1" type="ORF">KI810_09450</name>
</gene>
<organism evidence="1 2">
    <name type="scientific">Geomobilimonas luticola</name>
    <dbReference type="NCBI Taxonomy" id="1114878"/>
    <lineage>
        <taxon>Bacteria</taxon>
        <taxon>Pseudomonadati</taxon>
        <taxon>Thermodesulfobacteriota</taxon>
        <taxon>Desulfuromonadia</taxon>
        <taxon>Geobacterales</taxon>
        <taxon>Geobacteraceae</taxon>
        <taxon>Geomobilimonas</taxon>
    </lineage>
</organism>
<evidence type="ECO:0000313" key="2">
    <source>
        <dbReference type="Proteomes" id="UP000756860"/>
    </source>
</evidence>
<dbReference type="RefSeq" id="WP_214175285.1">
    <property type="nucleotide sequence ID" value="NZ_JAHCVK010000003.1"/>
</dbReference>
<evidence type="ECO:0000313" key="1">
    <source>
        <dbReference type="EMBL" id="MBT0653280.1"/>
    </source>
</evidence>
<keyword evidence="2" id="KW-1185">Reference proteome</keyword>
<reference evidence="1 2" key="1">
    <citation type="submission" date="2021-05" db="EMBL/GenBank/DDBJ databases">
        <title>The draft genome of Geobacter luticola JCM 17780.</title>
        <authorList>
            <person name="Xu Z."/>
            <person name="Masuda Y."/>
            <person name="Itoh H."/>
            <person name="Senoo K."/>
        </authorList>
    </citation>
    <scope>NUCLEOTIDE SEQUENCE [LARGE SCALE GENOMIC DNA]</scope>
    <source>
        <strain evidence="1 2">JCM 17780</strain>
    </source>
</reference>
<dbReference type="Proteomes" id="UP000756860">
    <property type="component" value="Unassembled WGS sequence"/>
</dbReference>
<evidence type="ECO:0008006" key="3">
    <source>
        <dbReference type="Google" id="ProtNLM"/>
    </source>
</evidence>
<sequence>MNVVARLLTITVLAGVLASATVAPGLAASASAGLNISLVIASSANLMLSTTSLTFLADDPAIQPSVPASENPVSVLAKVRTKGAPSLYVLSSDDLRSGADVIPITNLTWTADGTPFTGGTMNKTTPQLAATLPTGSGSYQSAYRYFLSNSALYLPGTYSTTINYTLTAP</sequence>
<dbReference type="EMBL" id="JAHCVK010000003">
    <property type="protein sequence ID" value="MBT0653280.1"/>
    <property type="molecule type" value="Genomic_DNA"/>
</dbReference>
<proteinExistence type="predicted"/>
<name>A0ABS5SD36_9BACT</name>
<comment type="caution">
    <text evidence="1">The sequence shown here is derived from an EMBL/GenBank/DDBJ whole genome shotgun (WGS) entry which is preliminary data.</text>
</comment>